<keyword evidence="5" id="KW-1185">Reference proteome</keyword>
<evidence type="ECO:0000259" key="3">
    <source>
        <dbReference type="Pfam" id="PF00109"/>
    </source>
</evidence>
<sequence length="123" mass="13661">MPHRIIDPEQFVKKGEDENGVLENTVNNINMSPLEPIAVIGMACAFAGGINSPESLWDVLKSSIDVGKEIPNERFDIDSFTAHLANIYPNVKNDLVRRAYLFDNDVLDQFDSAFFGITDGEAM</sequence>
<keyword evidence="2" id="KW-0597">Phosphoprotein</keyword>
<keyword evidence="1" id="KW-0596">Phosphopantetheine</keyword>
<dbReference type="InterPro" id="IPR050091">
    <property type="entry name" value="PKS_NRPS_Biosynth_Enz"/>
</dbReference>
<dbReference type="Proteomes" id="UP000663829">
    <property type="component" value="Unassembled WGS sequence"/>
</dbReference>
<dbReference type="AlphaFoldDB" id="A0A814KYS6"/>
<dbReference type="PANTHER" id="PTHR43775:SF37">
    <property type="entry name" value="SI:DKEY-61P9.11"/>
    <property type="match status" value="1"/>
</dbReference>
<dbReference type="PANTHER" id="PTHR43775">
    <property type="entry name" value="FATTY ACID SYNTHASE"/>
    <property type="match status" value="1"/>
</dbReference>
<evidence type="ECO:0000313" key="5">
    <source>
        <dbReference type="Proteomes" id="UP000663829"/>
    </source>
</evidence>
<dbReference type="InterPro" id="IPR014030">
    <property type="entry name" value="Ketoacyl_synth_N"/>
</dbReference>
<dbReference type="GO" id="GO:0004312">
    <property type="term" value="F:fatty acid synthase activity"/>
    <property type="evidence" value="ECO:0007669"/>
    <property type="project" value="TreeGrafter"/>
</dbReference>
<dbReference type="Pfam" id="PF00109">
    <property type="entry name" value="ketoacyl-synt"/>
    <property type="match status" value="1"/>
</dbReference>
<proteinExistence type="predicted"/>
<dbReference type="InterPro" id="IPR016039">
    <property type="entry name" value="Thiolase-like"/>
</dbReference>
<dbReference type="EMBL" id="CAJNOQ010004427">
    <property type="protein sequence ID" value="CAF1058668.1"/>
    <property type="molecule type" value="Genomic_DNA"/>
</dbReference>
<reference evidence="4" key="1">
    <citation type="submission" date="2021-02" db="EMBL/GenBank/DDBJ databases">
        <authorList>
            <person name="Nowell W R."/>
        </authorList>
    </citation>
    <scope>NUCLEOTIDE SEQUENCE</scope>
</reference>
<feature type="domain" description="Beta-ketoacyl synthase-like N-terminal" evidence="3">
    <location>
        <begin position="35"/>
        <end position="122"/>
    </location>
</feature>
<organism evidence="4 5">
    <name type="scientific">Didymodactylos carnosus</name>
    <dbReference type="NCBI Taxonomy" id="1234261"/>
    <lineage>
        <taxon>Eukaryota</taxon>
        <taxon>Metazoa</taxon>
        <taxon>Spiralia</taxon>
        <taxon>Gnathifera</taxon>
        <taxon>Rotifera</taxon>
        <taxon>Eurotatoria</taxon>
        <taxon>Bdelloidea</taxon>
        <taxon>Philodinida</taxon>
        <taxon>Philodinidae</taxon>
        <taxon>Didymodactylos</taxon>
    </lineage>
</organism>
<evidence type="ECO:0000313" key="4">
    <source>
        <dbReference type="EMBL" id="CAF1058668.1"/>
    </source>
</evidence>
<evidence type="ECO:0000256" key="2">
    <source>
        <dbReference type="ARBA" id="ARBA00022553"/>
    </source>
</evidence>
<dbReference type="Gene3D" id="3.40.47.10">
    <property type="match status" value="1"/>
</dbReference>
<gene>
    <name evidence="4" type="ORF">GPM918_LOCUS16662</name>
</gene>
<protein>
    <recommendedName>
        <fullName evidence="3">Beta-ketoacyl synthase-like N-terminal domain-containing protein</fullName>
    </recommendedName>
</protein>
<comment type="caution">
    <text evidence="4">The sequence shown here is derived from an EMBL/GenBank/DDBJ whole genome shotgun (WGS) entry which is preliminary data.</text>
</comment>
<evidence type="ECO:0000256" key="1">
    <source>
        <dbReference type="ARBA" id="ARBA00022450"/>
    </source>
</evidence>
<dbReference type="SUPFAM" id="SSF53901">
    <property type="entry name" value="Thiolase-like"/>
    <property type="match status" value="1"/>
</dbReference>
<name>A0A814KYS6_9BILA</name>
<dbReference type="GO" id="GO:0006633">
    <property type="term" value="P:fatty acid biosynthetic process"/>
    <property type="evidence" value="ECO:0007669"/>
    <property type="project" value="TreeGrafter"/>
</dbReference>
<accession>A0A814KYS6</accession>